<sequence>MELERRKHPARIPLYTFSGTSGCLLLQNEVLVAEAIITSLQILHGAQSSRVSQFLTAAN</sequence>
<dbReference type="PROSITE" id="PS51257">
    <property type="entry name" value="PROKAR_LIPOPROTEIN"/>
    <property type="match status" value="1"/>
</dbReference>
<evidence type="ECO:0000313" key="1">
    <source>
        <dbReference type="EMBL" id="TVU22686.1"/>
    </source>
</evidence>
<accession>A0A5J9UGP8</accession>
<reference evidence="1 2" key="1">
    <citation type="journal article" date="2019" name="Sci. Rep.">
        <title>A high-quality genome of Eragrostis curvula grass provides insights into Poaceae evolution and supports new strategies to enhance forage quality.</title>
        <authorList>
            <person name="Carballo J."/>
            <person name="Santos B.A.C.M."/>
            <person name="Zappacosta D."/>
            <person name="Garbus I."/>
            <person name="Selva J.P."/>
            <person name="Gallo C.A."/>
            <person name="Diaz A."/>
            <person name="Albertini E."/>
            <person name="Caccamo M."/>
            <person name="Echenique V."/>
        </authorList>
    </citation>
    <scope>NUCLEOTIDE SEQUENCE [LARGE SCALE GENOMIC DNA]</scope>
    <source>
        <strain evidence="2">cv. Victoria</strain>
        <tissue evidence="1">Leaf</tissue>
    </source>
</reference>
<protein>
    <submittedName>
        <fullName evidence="1">Uncharacterized protein</fullName>
    </submittedName>
</protein>
<dbReference type="AlphaFoldDB" id="A0A5J9UGP8"/>
<dbReference type="Gramene" id="TVU22686">
    <property type="protein sequence ID" value="TVU22686"/>
    <property type="gene ID" value="EJB05_32402"/>
</dbReference>
<feature type="non-terminal residue" evidence="1">
    <location>
        <position position="1"/>
    </location>
</feature>
<comment type="caution">
    <text evidence="1">The sequence shown here is derived from an EMBL/GenBank/DDBJ whole genome shotgun (WGS) entry which is preliminary data.</text>
</comment>
<name>A0A5J9UGP8_9POAL</name>
<evidence type="ECO:0000313" key="2">
    <source>
        <dbReference type="Proteomes" id="UP000324897"/>
    </source>
</evidence>
<proteinExistence type="predicted"/>
<dbReference type="Proteomes" id="UP000324897">
    <property type="component" value="Unassembled WGS sequence"/>
</dbReference>
<gene>
    <name evidence="1" type="ORF">EJB05_32402</name>
</gene>
<keyword evidence="2" id="KW-1185">Reference proteome</keyword>
<organism evidence="1 2">
    <name type="scientific">Eragrostis curvula</name>
    <name type="common">weeping love grass</name>
    <dbReference type="NCBI Taxonomy" id="38414"/>
    <lineage>
        <taxon>Eukaryota</taxon>
        <taxon>Viridiplantae</taxon>
        <taxon>Streptophyta</taxon>
        <taxon>Embryophyta</taxon>
        <taxon>Tracheophyta</taxon>
        <taxon>Spermatophyta</taxon>
        <taxon>Magnoliopsida</taxon>
        <taxon>Liliopsida</taxon>
        <taxon>Poales</taxon>
        <taxon>Poaceae</taxon>
        <taxon>PACMAD clade</taxon>
        <taxon>Chloridoideae</taxon>
        <taxon>Eragrostideae</taxon>
        <taxon>Eragrostidinae</taxon>
        <taxon>Eragrostis</taxon>
    </lineage>
</organism>
<dbReference type="EMBL" id="RWGY01000026">
    <property type="protein sequence ID" value="TVU22686.1"/>
    <property type="molecule type" value="Genomic_DNA"/>
</dbReference>